<proteinExistence type="predicted"/>
<evidence type="ECO:0000259" key="1">
    <source>
        <dbReference type="Pfam" id="PF13456"/>
    </source>
</evidence>
<dbReference type="Proteomes" id="UP001281410">
    <property type="component" value="Unassembled WGS sequence"/>
</dbReference>
<feature type="domain" description="RNase H type-1" evidence="1">
    <location>
        <begin position="32"/>
        <end position="153"/>
    </location>
</feature>
<protein>
    <recommendedName>
        <fullName evidence="1">RNase H type-1 domain-containing protein</fullName>
    </recommendedName>
</protein>
<accession>A0AAE0DRA5</accession>
<dbReference type="EMBL" id="JANJYJ010000010">
    <property type="protein sequence ID" value="KAK3183139.1"/>
    <property type="molecule type" value="Genomic_DNA"/>
</dbReference>
<evidence type="ECO:0000313" key="3">
    <source>
        <dbReference type="Proteomes" id="UP001281410"/>
    </source>
</evidence>
<dbReference type="PANTHER" id="PTHR47723">
    <property type="entry name" value="OS05G0353850 PROTEIN"/>
    <property type="match status" value="1"/>
</dbReference>
<reference evidence="2" key="1">
    <citation type="journal article" date="2023" name="Plant J.">
        <title>Genome sequences and population genomics provide insights into the demographic history, inbreeding, and mutation load of two 'living fossil' tree species of Dipteronia.</title>
        <authorList>
            <person name="Feng Y."/>
            <person name="Comes H.P."/>
            <person name="Chen J."/>
            <person name="Zhu S."/>
            <person name="Lu R."/>
            <person name="Zhang X."/>
            <person name="Li P."/>
            <person name="Qiu J."/>
            <person name="Olsen K.M."/>
            <person name="Qiu Y."/>
        </authorList>
    </citation>
    <scope>NUCLEOTIDE SEQUENCE</scope>
    <source>
        <strain evidence="2">NBL</strain>
    </source>
</reference>
<dbReference type="SUPFAM" id="SSF53098">
    <property type="entry name" value="Ribonuclease H-like"/>
    <property type="match status" value="1"/>
</dbReference>
<name>A0AAE0DRA5_9ROSI</name>
<dbReference type="InterPro" id="IPR053151">
    <property type="entry name" value="RNase_H-like"/>
</dbReference>
<gene>
    <name evidence="2" type="ORF">Dsin_030425</name>
</gene>
<comment type="caution">
    <text evidence="2">The sequence shown here is derived from an EMBL/GenBank/DDBJ whole genome shotgun (WGS) entry which is preliminary data.</text>
</comment>
<dbReference type="InterPro" id="IPR012337">
    <property type="entry name" value="RNaseH-like_sf"/>
</dbReference>
<dbReference type="Pfam" id="PF13456">
    <property type="entry name" value="RVT_3"/>
    <property type="match status" value="1"/>
</dbReference>
<dbReference type="PANTHER" id="PTHR47723:SF21">
    <property type="entry name" value="POLYNUCLEOTIDYL TRANSFERASE, RIBONUCLEASE H-LIKE SUPERFAMILY PROTEIN"/>
    <property type="match status" value="1"/>
</dbReference>
<dbReference type="GO" id="GO:0004523">
    <property type="term" value="F:RNA-DNA hybrid ribonuclease activity"/>
    <property type="evidence" value="ECO:0007669"/>
    <property type="project" value="InterPro"/>
</dbReference>
<dbReference type="InterPro" id="IPR002156">
    <property type="entry name" value="RNaseH_domain"/>
</dbReference>
<dbReference type="AlphaFoldDB" id="A0AAE0DRA5"/>
<evidence type="ECO:0000313" key="2">
    <source>
        <dbReference type="EMBL" id="KAK3183139.1"/>
    </source>
</evidence>
<sequence length="177" mass="19187">MWSFNIPPKAMPAVVKAPITWSPPQVRTLKLNSDASVRPGSQRCRVVAIIKDDKGWITAAVSKSLVGNFSPETEELVALREGLLLAKGLKLKISCVELDACNIVAMISSGIVVSGASEFVFVDVMALFKVVEVLSCQSISRNGNRVANNLATLAMSYKEDFLWQNVCLSSIFPCLVV</sequence>
<dbReference type="GO" id="GO:0003676">
    <property type="term" value="F:nucleic acid binding"/>
    <property type="evidence" value="ECO:0007669"/>
    <property type="project" value="InterPro"/>
</dbReference>
<keyword evidence="3" id="KW-1185">Reference proteome</keyword>
<dbReference type="Gene3D" id="3.30.420.10">
    <property type="entry name" value="Ribonuclease H-like superfamily/Ribonuclease H"/>
    <property type="match status" value="1"/>
</dbReference>
<dbReference type="InterPro" id="IPR036397">
    <property type="entry name" value="RNaseH_sf"/>
</dbReference>
<organism evidence="2 3">
    <name type="scientific">Dipteronia sinensis</name>
    <dbReference type="NCBI Taxonomy" id="43782"/>
    <lineage>
        <taxon>Eukaryota</taxon>
        <taxon>Viridiplantae</taxon>
        <taxon>Streptophyta</taxon>
        <taxon>Embryophyta</taxon>
        <taxon>Tracheophyta</taxon>
        <taxon>Spermatophyta</taxon>
        <taxon>Magnoliopsida</taxon>
        <taxon>eudicotyledons</taxon>
        <taxon>Gunneridae</taxon>
        <taxon>Pentapetalae</taxon>
        <taxon>rosids</taxon>
        <taxon>malvids</taxon>
        <taxon>Sapindales</taxon>
        <taxon>Sapindaceae</taxon>
        <taxon>Hippocastanoideae</taxon>
        <taxon>Acereae</taxon>
        <taxon>Dipteronia</taxon>
    </lineage>
</organism>